<reference evidence="1 2" key="1">
    <citation type="submission" date="2017-04" db="EMBL/GenBank/DDBJ databases">
        <title>Characterization, genome and methylation analysis of a phthalic acid esters degrading strain Sphingobium yanoikuyae SHJ.</title>
        <authorList>
            <person name="Feng L."/>
        </authorList>
    </citation>
    <scope>NUCLEOTIDE SEQUENCE [LARGE SCALE GENOMIC DNA]</scope>
    <source>
        <strain evidence="1 2">SHJ</strain>
    </source>
</reference>
<evidence type="ECO:0000313" key="2">
    <source>
        <dbReference type="Proteomes" id="UP000037029"/>
    </source>
</evidence>
<dbReference type="EMBL" id="CP020925">
    <property type="protein sequence ID" value="ATP18291.1"/>
    <property type="molecule type" value="Genomic_DNA"/>
</dbReference>
<protein>
    <submittedName>
        <fullName evidence="1">Uncharacterized protein</fullName>
    </submittedName>
</protein>
<gene>
    <name evidence="1" type="ORF">BV87_07720</name>
</gene>
<dbReference type="AlphaFoldDB" id="A0A2D1R0B3"/>
<sequence>MPHKGWICIGEYDTFEELGEGEFHICGMCESAQVRFVHIMENDRYSGELLCGCVCAGHMAEDLVSAETRDGAMRAKAGRRDHFPKRKGWKTSVKGTPYIKIEGFHLMVVKKNDGRFGVGATPPGAPAPVWGSKRYETIEAAQKGCFDAWQHYLNH</sequence>
<dbReference type="Proteomes" id="UP000037029">
    <property type="component" value="Chromosome"/>
</dbReference>
<accession>A0A2D1R0B3</accession>
<proteinExistence type="predicted"/>
<name>A0A2D1R0B3_SPHYA</name>
<organism evidence="1 2">
    <name type="scientific">Sphingobium yanoikuyae</name>
    <name type="common">Sphingomonas yanoikuyae</name>
    <dbReference type="NCBI Taxonomy" id="13690"/>
    <lineage>
        <taxon>Bacteria</taxon>
        <taxon>Pseudomonadati</taxon>
        <taxon>Pseudomonadota</taxon>
        <taxon>Alphaproteobacteria</taxon>
        <taxon>Sphingomonadales</taxon>
        <taxon>Sphingomonadaceae</taxon>
        <taxon>Sphingobium</taxon>
    </lineage>
</organism>
<evidence type="ECO:0000313" key="1">
    <source>
        <dbReference type="EMBL" id="ATP18291.1"/>
    </source>
</evidence>